<dbReference type="Proteomes" id="UP001060919">
    <property type="component" value="Plasmid pAUEb"/>
</dbReference>
<name>A0A916DXB3_9BACT</name>
<proteinExistence type="predicted"/>
<evidence type="ECO:0000313" key="2">
    <source>
        <dbReference type="Proteomes" id="UP001060919"/>
    </source>
</evidence>
<geneLocation type="plasmid" evidence="1 2">
    <name>pAUEb</name>
</geneLocation>
<reference evidence="1" key="1">
    <citation type="submission" date="2022-09" db="EMBL/GenBank/DDBJ databases">
        <title>Aureispira anguillicida sp. nov., isolated from Leptocephalus of Japanese eel Anguilla japonica.</title>
        <authorList>
            <person name="Yuasa K."/>
            <person name="Mekata T."/>
            <person name="Ikunari K."/>
        </authorList>
    </citation>
    <scope>NUCLEOTIDE SEQUENCE</scope>
    <source>
        <strain evidence="1">EL160426</strain>
        <plasmid evidence="1">pAUEb</plasmid>
    </source>
</reference>
<keyword evidence="1" id="KW-0614">Plasmid</keyword>
<sequence>MNFFQKILLRYFKELAQISYYTNYIRASKVIFSEFLTALKNIPSKDQKILGYNEYRIWVRQMKEINNEKNSL</sequence>
<dbReference type="EMBL" id="AP026869">
    <property type="protein sequence ID" value="BDS15687.1"/>
    <property type="molecule type" value="Genomic_DNA"/>
</dbReference>
<protein>
    <submittedName>
        <fullName evidence="1">Uncharacterized protein</fullName>
    </submittedName>
</protein>
<dbReference type="KEGG" id="aup:AsAng_0064710"/>
<gene>
    <name evidence="1" type="ORF">AsAng_0064710</name>
</gene>
<keyword evidence="2" id="KW-1185">Reference proteome</keyword>
<organism evidence="1 2">
    <name type="scientific">Aureispira anguillae</name>
    <dbReference type="NCBI Taxonomy" id="2864201"/>
    <lineage>
        <taxon>Bacteria</taxon>
        <taxon>Pseudomonadati</taxon>
        <taxon>Bacteroidota</taxon>
        <taxon>Saprospiria</taxon>
        <taxon>Saprospirales</taxon>
        <taxon>Saprospiraceae</taxon>
        <taxon>Aureispira</taxon>
    </lineage>
</organism>
<evidence type="ECO:0000313" key="1">
    <source>
        <dbReference type="EMBL" id="BDS15687.1"/>
    </source>
</evidence>
<accession>A0A916DXB3</accession>
<dbReference type="AlphaFoldDB" id="A0A916DXB3"/>